<feature type="region of interest" description="Disordered" evidence="10">
    <location>
        <begin position="1032"/>
        <end position="1052"/>
    </location>
</feature>
<dbReference type="InterPro" id="IPR013947">
    <property type="entry name" value="Mediator_Med14"/>
</dbReference>
<dbReference type="Pfam" id="PF08638">
    <property type="entry name" value="Med14"/>
    <property type="match status" value="1"/>
</dbReference>
<evidence type="ECO:0000256" key="9">
    <source>
        <dbReference type="RuleBase" id="RU365082"/>
    </source>
</evidence>
<comment type="subunit">
    <text evidence="9">Component of the Mediator complex.</text>
</comment>
<gene>
    <name evidence="12" type="primary">RGR1</name>
    <name evidence="12" type="ORF">K7432_001416</name>
</gene>
<evidence type="ECO:0000256" key="4">
    <source>
        <dbReference type="ARBA" id="ARBA00023015"/>
    </source>
</evidence>
<feature type="region of interest" description="Disordered" evidence="10">
    <location>
        <begin position="286"/>
        <end position="315"/>
    </location>
</feature>
<comment type="subcellular location">
    <subcellularLocation>
        <location evidence="1 9">Nucleus</location>
    </subcellularLocation>
</comment>
<sequence length="1155" mass="130685">MVNNNGVEQTNGLTNNEVEPIKNDTDVPNGTLSNDDEMEQVMHNMVPLRLIIERLVNQAYADLQNLTEVLPGMPTIERKRAILEYSLNTRQQFIKLLVLVKWAVNADKVQQCQNIIGFLQKQNEAFSRTVDALYGIYTTMSQARVRNYDILTAIDVLTTGTYQRLPTIIRSHYIPLDPLQDNDVAGTLSRLNDLIRVRMICKETLPSPMAKYKIANGRVVFHVEHEFEVSLTLFGAEEDIPWHIVSLDILVCSEKSKVTTDMDTSLTDYQIRNLIVNAQQRLIPQASMPQKPPAPEPEEGQEQPTEPFSSEESPEVHKLPKYPLVRLYDYLHTFCLSMQLEVLYLQALHLAKSRWADNLIVEINQFRTSIKLKYWCKRPATTWKNAQPSSTKASNCIEIGIVNLEEYSPSLTDEDDTEGTSRSEVEEEIPSLKYPKTALRVHCEGGSDTDGSIIDNYEIQSGELDVESLLMRIAELHARAVITRFRDILLASSFVSNRIEFTKNDLEILDEQHVGTSKSQSSTCGLQVRYRQDRYLTLNVDIRTGRVVIGMSDKVVHESDNKLRALEDKLNENFVKLPSLLLELKYATLIDDVETMARYLGLEPYPILPLRNEDIAKFGTSGSRVLYLQFTQHPSYYLVVSIVENALSFRLISLVPSQGGSHLMTLNNSVQLELASLLRHHRISTQTTIQKSSTTHKLNGQTKLSEKGTSELSIDLGLLSKIDSFCRARISFEKLEKQLTELKIPFQYIHPIPLECDAADFRTQDSSNPISQVPFMQVNPRDIPISTKGVDCSTIMTGSLNIRLADWYASGKSTCQVSMETRILSQYIPTIQDNEQNDSKQLQFDHETRILSFKYSDFDGCISQFLNDWETVIMVSLLAKQIYAEPSIDYFDLTQLKVSYGKERFSLVICWTPASPRHRKSHYTLALKENLGQGKHKNPHRKLRFCLEDYLNQNRDLKQLINLLNDTLPLLCALDELQRKRDAKDTFGKGLTIIPRHATHIRLHFPSKFVIDIRLSSATRLFMSDAAFSSFGSPTSPQPSPPNPTNSPDDPAKLLLARSHINPQPIPGFNQFISQVGQALALQSQYSNDEHAVIIPLQHGFICGISVSSFVLNELNDFIEKCTPASDNTTGPLPSGMPTKSSPQKLHSESPIEIV</sequence>
<name>A0ABR2X333_9FUNG</name>
<keyword evidence="7 9" id="KW-0539">Nucleus</keyword>
<dbReference type="Proteomes" id="UP001479436">
    <property type="component" value="Unassembled WGS sequence"/>
</dbReference>
<feature type="compositionally biased region" description="Low complexity" evidence="10">
    <location>
        <begin position="302"/>
        <end position="311"/>
    </location>
</feature>
<protein>
    <recommendedName>
        <fullName evidence="3 9">Mediator of RNA polymerase II transcription subunit 14</fullName>
    </recommendedName>
    <alternativeName>
        <fullName evidence="8 9">Mediator complex subunit 14</fullName>
    </alternativeName>
</protein>
<dbReference type="PANTHER" id="PTHR12809:SF2">
    <property type="entry name" value="MEDIATOR OF RNA POLYMERASE II TRANSCRIPTION SUBUNIT 14"/>
    <property type="match status" value="1"/>
</dbReference>
<comment type="function">
    <text evidence="9">Component of the Mediator complex, a coactivator involved in the regulated transcription of nearly all RNA polymerase II-dependent genes. Mediator functions as a bridge to convey information from gene-specific regulatory proteins to the basal RNA polymerase II transcription machinery. Mediator is recruited to promoters by direct interactions with regulatory proteins and serves as a scaffold for the assembly of a functional preinitiation complex with RNA polymerase II and the general transcription factors.</text>
</comment>
<feature type="region of interest" description="Disordered" evidence="10">
    <location>
        <begin position="1126"/>
        <end position="1155"/>
    </location>
</feature>
<evidence type="ECO:0000256" key="8">
    <source>
        <dbReference type="ARBA" id="ARBA00032007"/>
    </source>
</evidence>
<comment type="caution">
    <text evidence="12">The sequence shown here is derived from an EMBL/GenBank/DDBJ whole genome shotgun (WGS) entry which is preliminary data.</text>
</comment>
<evidence type="ECO:0000313" key="12">
    <source>
        <dbReference type="EMBL" id="KAK9768170.1"/>
    </source>
</evidence>
<proteinExistence type="inferred from homology"/>
<keyword evidence="6 9" id="KW-0804">Transcription</keyword>
<organism evidence="12 13">
    <name type="scientific">Basidiobolus ranarum</name>
    <dbReference type="NCBI Taxonomy" id="34480"/>
    <lineage>
        <taxon>Eukaryota</taxon>
        <taxon>Fungi</taxon>
        <taxon>Fungi incertae sedis</taxon>
        <taxon>Zoopagomycota</taxon>
        <taxon>Entomophthoromycotina</taxon>
        <taxon>Basidiobolomycetes</taxon>
        <taxon>Basidiobolales</taxon>
        <taxon>Basidiobolaceae</taxon>
        <taxon>Basidiobolus</taxon>
    </lineage>
</organism>
<feature type="compositionally biased region" description="Pro residues" evidence="10">
    <location>
        <begin position="1036"/>
        <end position="1045"/>
    </location>
</feature>
<reference evidence="12 13" key="1">
    <citation type="submission" date="2023-04" db="EMBL/GenBank/DDBJ databases">
        <title>Genome of Basidiobolus ranarum AG-B5.</title>
        <authorList>
            <person name="Stajich J.E."/>
            <person name="Carter-House D."/>
            <person name="Gryganskyi A."/>
        </authorList>
    </citation>
    <scope>NUCLEOTIDE SEQUENCE [LARGE SCALE GENOMIC DNA]</scope>
    <source>
        <strain evidence="12 13">AG-B5</strain>
    </source>
</reference>
<keyword evidence="13" id="KW-1185">Reference proteome</keyword>
<evidence type="ECO:0000256" key="5">
    <source>
        <dbReference type="ARBA" id="ARBA00023159"/>
    </source>
</evidence>
<evidence type="ECO:0000256" key="3">
    <source>
        <dbReference type="ARBA" id="ARBA00019619"/>
    </source>
</evidence>
<feature type="compositionally biased region" description="Basic and acidic residues" evidence="10">
    <location>
        <begin position="1146"/>
        <end position="1155"/>
    </location>
</feature>
<dbReference type="InterPro" id="IPR055122">
    <property type="entry name" value="Med14_N"/>
</dbReference>
<feature type="region of interest" description="Disordered" evidence="10">
    <location>
        <begin position="1"/>
        <end position="29"/>
    </location>
</feature>
<feature type="compositionally biased region" description="Polar residues" evidence="10">
    <location>
        <begin position="1126"/>
        <end position="1145"/>
    </location>
</feature>
<dbReference type="PANTHER" id="PTHR12809">
    <property type="entry name" value="MEDIATOR COMPLEX SUBUNIT"/>
    <property type="match status" value="1"/>
</dbReference>
<evidence type="ECO:0000256" key="10">
    <source>
        <dbReference type="SAM" id="MobiDB-lite"/>
    </source>
</evidence>
<dbReference type="EMBL" id="JASJQH010000031">
    <property type="protein sequence ID" value="KAK9768170.1"/>
    <property type="molecule type" value="Genomic_DNA"/>
</dbReference>
<feature type="compositionally biased region" description="Polar residues" evidence="10">
    <location>
        <begin position="1"/>
        <end position="17"/>
    </location>
</feature>
<keyword evidence="5 9" id="KW-0010">Activator</keyword>
<accession>A0ABR2X333</accession>
<keyword evidence="4 9" id="KW-0805">Transcription regulation</keyword>
<evidence type="ECO:0000256" key="7">
    <source>
        <dbReference type="ARBA" id="ARBA00023242"/>
    </source>
</evidence>
<evidence type="ECO:0000256" key="6">
    <source>
        <dbReference type="ARBA" id="ARBA00023163"/>
    </source>
</evidence>
<evidence type="ECO:0000259" key="11">
    <source>
        <dbReference type="Pfam" id="PF08638"/>
    </source>
</evidence>
<evidence type="ECO:0000256" key="1">
    <source>
        <dbReference type="ARBA" id="ARBA00004123"/>
    </source>
</evidence>
<evidence type="ECO:0000313" key="13">
    <source>
        <dbReference type="Proteomes" id="UP001479436"/>
    </source>
</evidence>
<evidence type="ECO:0000256" key="2">
    <source>
        <dbReference type="ARBA" id="ARBA00007813"/>
    </source>
</evidence>
<feature type="domain" description="Mediator complex subunit MED14 N-terminal" evidence="11">
    <location>
        <begin position="45"/>
        <end position="234"/>
    </location>
</feature>
<comment type="similarity">
    <text evidence="2 9">Belongs to the Mediator complex subunit 14 family.</text>
</comment>